<organism evidence="1 2">
    <name type="scientific">Methylomicrobium album BG8</name>
    <dbReference type="NCBI Taxonomy" id="686340"/>
    <lineage>
        <taxon>Bacteria</taxon>
        <taxon>Pseudomonadati</taxon>
        <taxon>Pseudomonadota</taxon>
        <taxon>Gammaproteobacteria</taxon>
        <taxon>Methylococcales</taxon>
        <taxon>Methylococcaceae</taxon>
        <taxon>Methylomicrobium</taxon>
    </lineage>
</organism>
<reference evidence="1 2" key="1">
    <citation type="journal article" date="2013" name="Genome Announc.">
        <title>Genome Sequence of the Obligate Gammaproteobacterial Methanotroph Methylomicrobium album Strain BG8.</title>
        <authorList>
            <person name="Kits K.D."/>
            <person name="Kalyuzhnaya M.G."/>
            <person name="Klotz M.G."/>
            <person name="Jetten M.S."/>
            <person name="Op den Camp H.J."/>
            <person name="Vuilleumier S."/>
            <person name="Bringel F."/>
            <person name="Dispirito A.A."/>
            <person name="Murrell J.C."/>
            <person name="Bruce D."/>
            <person name="Cheng J.F."/>
            <person name="Copeland A."/>
            <person name="Goodwin L."/>
            <person name="Hauser L."/>
            <person name="Lajus A."/>
            <person name="Land M.L."/>
            <person name="Lapidus A."/>
            <person name="Lucas S."/>
            <person name="Medigue C."/>
            <person name="Pitluck S."/>
            <person name="Woyke T."/>
            <person name="Zeytun A."/>
            <person name="Stein L.Y."/>
        </authorList>
    </citation>
    <scope>NUCLEOTIDE SEQUENCE [LARGE SCALE GENOMIC DNA]</scope>
    <source>
        <strain evidence="1 2">BG8</strain>
    </source>
</reference>
<dbReference type="HOGENOM" id="CLU_1413710_0_0_6"/>
<evidence type="ECO:0000313" key="1">
    <source>
        <dbReference type="EMBL" id="EIC28170.1"/>
    </source>
</evidence>
<accession>H8GLX4</accession>
<sequence>MTASASLKYTASEIHRAARLYQPRNRKVINGCIFYEPRLILPLEWDGETLCQMNELLACPSVVSYAILQLLSATRTNLPISQRLRRDWKMVRYEDEDFDPWEDALDDRYFTERVRVPVERHRYLLSSQGIRRIIDRLCAQQTGDYVGVPVSDSPCTAQEAIQAALLDRSVSLRQVRFILHLDIHYLVSLVSV</sequence>
<proteinExistence type="predicted"/>
<dbReference type="EMBL" id="CM001475">
    <property type="protein sequence ID" value="EIC28170.1"/>
    <property type="molecule type" value="Genomic_DNA"/>
</dbReference>
<dbReference type="Proteomes" id="UP000005090">
    <property type="component" value="Chromosome"/>
</dbReference>
<dbReference type="AlphaFoldDB" id="H8GLX4"/>
<gene>
    <name evidence="1" type="ORF">Metal_0311</name>
</gene>
<name>H8GLX4_METAL</name>
<evidence type="ECO:0000313" key="2">
    <source>
        <dbReference type="Proteomes" id="UP000005090"/>
    </source>
</evidence>
<protein>
    <submittedName>
        <fullName evidence="1">Uncharacterized protein</fullName>
    </submittedName>
</protein>
<keyword evidence="2" id="KW-1185">Reference proteome</keyword>
<dbReference type="RefSeq" id="WP_005368936.1">
    <property type="nucleotide sequence ID" value="NZ_CM001475.1"/>
</dbReference>